<evidence type="ECO:0000256" key="1">
    <source>
        <dbReference type="ARBA" id="ARBA00006328"/>
    </source>
</evidence>
<dbReference type="PANTHER" id="PTHR42748:SF7">
    <property type="entry name" value="NMRA LIKE REDOX SENSOR 1-RELATED"/>
    <property type="match status" value="1"/>
</dbReference>
<comment type="caution">
    <text evidence="4">The sequence shown here is derived from an EMBL/GenBank/DDBJ whole genome shotgun (WGS) entry which is preliminary data.</text>
</comment>
<feature type="domain" description="NmrA-like" evidence="3">
    <location>
        <begin position="7"/>
        <end position="317"/>
    </location>
</feature>
<evidence type="ECO:0000313" key="5">
    <source>
        <dbReference type="Proteomes" id="UP001446871"/>
    </source>
</evidence>
<dbReference type="InterPro" id="IPR036291">
    <property type="entry name" value="NAD(P)-bd_dom_sf"/>
</dbReference>
<dbReference type="Proteomes" id="UP001446871">
    <property type="component" value="Unassembled WGS sequence"/>
</dbReference>
<dbReference type="SUPFAM" id="SSF51735">
    <property type="entry name" value="NAD(P)-binding Rossmann-fold domains"/>
    <property type="match status" value="1"/>
</dbReference>
<reference evidence="4 5" key="1">
    <citation type="submission" date="2023-01" db="EMBL/GenBank/DDBJ databases">
        <title>Analysis of 21 Apiospora genomes using comparative genomics revels a genus with tremendous synthesis potential of carbohydrate active enzymes and secondary metabolites.</title>
        <authorList>
            <person name="Sorensen T."/>
        </authorList>
    </citation>
    <scope>NUCLEOTIDE SEQUENCE [LARGE SCALE GENOMIC DNA]</scope>
    <source>
        <strain evidence="4 5">CBS 83171</strain>
    </source>
</reference>
<organism evidence="4 5">
    <name type="scientific">Apiospora saccharicola</name>
    <dbReference type="NCBI Taxonomy" id="335842"/>
    <lineage>
        <taxon>Eukaryota</taxon>
        <taxon>Fungi</taxon>
        <taxon>Dikarya</taxon>
        <taxon>Ascomycota</taxon>
        <taxon>Pezizomycotina</taxon>
        <taxon>Sordariomycetes</taxon>
        <taxon>Xylariomycetidae</taxon>
        <taxon>Amphisphaeriales</taxon>
        <taxon>Apiosporaceae</taxon>
        <taxon>Apiospora</taxon>
    </lineage>
</organism>
<dbReference type="InterPro" id="IPR051164">
    <property type="entry name" value="NmrA-like_oxidored"/>
</dbReference>
<proteinExistence type="inferred from homology"/>
<dbReference type="EMBL" id="JAQQWM010000002">
    <property type="protein sequence ID" value="KAK8077637.1"/>
    <property type="molecule type" value="Genomic_DNA"/>
</dbReference>
<gene>
    <name evidence="4" type="ORF">PG996_003807</name>
</gene>
<comment type="similarity">
    <text evidence="1">Belongs to the NmrA-type oxidoreductase family.</text>
</comment>
<name>A0ABR1W2G3_9PEZI</name>
<keyword evidence="5" id="KW-1185">Reference proteome</keyword>
<protein>
    <recommendedName>
        <fullName evidence="3">NmrA-like domain-containing protein</fullName>
    </recommendedName>
</protein>
<evidence type="ECO:0000259" key="3">
    <source>
        <dbReference type="Pfam" id="PF05368"/>
    </source>
</evidence>
<evidence type="ECO:0000256" key="2">
    <source>
        <dbReference type="ARBA" id="ARBA00022857"/>
    </source>
</evidence>
<dbReference type="PANTHER" id="PTHR42748">
    <property type="entry name" value="NITROGEN METABOLITE REPRESSION PROTEIN NMRA FAMILY MEMBER"/>
    <property type="match status" value="1"/>
</dbReference>
<keyword evidence="2" id="KW-0521">NADP</keyword>
<accession>A0ABR1W2G3</accession>
<dbReference type="Gene3D" id="3.40.50.720">
    <property type="entry name" value="NAD(P)-binding Rossmann-like Domain"/>
    <property type="match status" value="1"/>
</dbReference>
<dbReference type="Pfam" id="PF05368">
    <property type="entry name" value="NmrA"/>
    <property type="match status" value="1"/>
</dbReference>
<evidence type="ECO:0000313" key="4">
    <source>
        <dbReference type="EMBL" id="KAK8077637.1"/>
    </source>
</evidence>
<sequence length="336" mass="36121">MTSSPRTFLVVGATGQQGGAVLAALSKLLSSESSGAAATSSPRPKILALTRSAPDSPKAQALASKYPSSLDLTVVQGDTKDPAPIFAAHPGITSVFLYTTPPGEAAQALPLLDHVFSSSSNSKVQHIVFSSVDRGGDAASWENPTEIAHFKSKHEIELRLRDLCNEAQKDQKSSTPKIKYTILRPVAFMDNLNPGSLFGPVFASMWATMPAERALQVVSVRDIGMFGAKALLAGPDDAALGSNRAIGLAGQELRYEEAREVFRRVGGGGQREMPQAPWIVGKGVRWAIGEVGTMFRFFEETGYGVDIEALRRKEPELQDLETWLRESSKFEFDGAA</sequence>
<dbReference type="Gene3D" id="3.90.25.10">
    <property type="entry name" value="UDP-galactose 4-epimerase, domain 1"/>
    <property type="match status" value="1"/>
</dbReference>
<dbReference type="InterPro" id="IPR008030">
    <property type="entry name" value="NmrA-like"/>
</dbReference>